<dbReference type="PROSITE" id="PS50021">
    <property type="entry name" value="CH"/>
    <property type="match status" value="1"/>
</dbReference>
<name>A0A0K8TL73_TABBR</name>
<dbReference type="Pfam" id="PF00402">
    <property type="entry name" value="Calponin"/>
    <property type="match status" value="1"/>
</dbReference>
<dbReference type="InterPro" id="IPR050606">
    <property type="entry name" value="Calponin-like"/>
</dbReference>
<evidence type="ECO:0000313" key="5">
    <source>
        <dbReference type="EMBL" id="JAI14911.1"/>
    </source>
</evidence>
<dbReference type="EMBL" id="GDAI01002692">
    <property type="protein sequence ID" value="JAI14911.1"/>
    <property type="molecule type" value="mRNA"/>
</dbReference>
<protein>
    <recommendedName>
        <fullName evidence="2">Transgelin</fullName>
    </recommendedName>
</protein>
<dbReference type="InterPro" id="IPR000557">
    <property type="entry name" value="Calponin_repeat"/>
</dbReference>
<dbReference type="PANTHER" id="PTHR47385:SF24">
    <property type="entry name" value="MUSCLE-SPECIFIC PROTEIN 20"/>
    <property type="match status" value="1"/>
</dbReference>
<dbReference type="PROSITE" id="PS01052">
    <property type="entry name" value="CALPONIN_1"/>
    <property type="match status" value="1"/>
</dbReference>
<dbReference type="PRINTS" id="PR00888">
    <property type="entry name" value="SM22CALPONIN"/>
</dbReference>
<dbReference type="Gene3D" id="1.10.418.10">
    <property type="entry name" value="Calponin-like domain"/>
    <property type="match status" value="1"/>
</dbReference>
<sequence>MSLERAVKAKIASKRNPEMDAEAQAWIETILGEKFPGGVAYEDVLKDGQVLCRVMNKLKPGSVAKVNESGGQFKMMENINNFQKALKEYGVSDVDVFQTVELFEKKDIGQVTNTIFALGRATYKHPEFKGPNLGPKPSDECKREFSDEVLRGGESVIGLQAGSNKGATQAGSNMGAGRKILLGK</sequence>
<evidence type="ECO:0000256" key="1">
    <source>
        <dbReference type="ARBA" id="ARBA00009631"/>
    </source>
</evidence>
<dbReference type="InterPro" id="IPR003096">
    <property type="entry name" value="SM22_calponin"/>
</dbReference>
<accession>A0A0K8TL73</accession>
<proteinExistence type="evidence at transcript level"/>
<evidence type="ECO:0000256" key="2">
    <source>
        <dbReference type="RuleBase" id="RU361224"/>
    </source>
</evidence>
<organism evidence="5">
    <name type="scientific">Tabanus bromius</name>
    <name type="common">Band-eyed brown horse fly</name>
    <dbReference type="NCBI Taxonomy" id="304241"/>
    <lineage>
        <taxon>Eukaryota</taxon>
        <taxon>Metazoa</taxon>
        <taxon>Ecdysozoa</taxon>
        <taxon>Arthropoda</taxon>
        <taxon>Hexapoda</taxon>
        <taxon>Insecta</taxon>
        <taxon>Pterygota</taxon>
        <taxon>Neoptera</taxon>
        <taxon>Endopterygota</taxon>
        <taxon>Diptera</taxon>
        <taxon>Brachycera</taxon>
        <taxon>Tabanomorpha</taxon>
        <taxon>Tabanoidea</taxon>
        <taxon>Tabanidae</taxon>
        <taxon>Tabanus</taxon>
    </lineage>
</organism>
<feature type="domain" description="Calponin-homology (CH)" evidence="4">
    <location>
        <begin position="17"/>
        <end position="122"/>
    </location>
</feature>
<dbReference type="SMART" id="SM00033">
    <property type="entry name" value="CH"/>
    <property type="match status" value="1"/>
</dbReference>
<comment type="similarity">
    <text evidence="1 2">Belongs to the calponin family.</text>
</comment>
<dbReference type="GO" id="GO:0007015">
    <property type="term" value="P:actin filament organization"/>
    <property type="evidence" value="ECO:0007669"/>
    <property type="project" value="TreeGrafter"/>
</dbReference>
<dbReference type="PROSITE" id="PS51122">
    <property type="entry name" value="CALPONIN_2"/>
    <property type="match status" value="1"/>
</dbReference>
<dbReference type="InterPro" id="IPR036872">
    <property type="entry name" value="CH_dom_sf"/>
</dbReference>
<dbReference type="PANTHER" id="PTHR47385">
    <property type="entry name" value="CALPONIN"/>
    <property type="match status" value="1"/>
</dbReference>
<dbReference type="InterPro" id="IPR001715">
    <property type="entry name" value="CH_dom"/>
</dbReference>
<dbReference type="GO" id="GO:0015629">
    <property type="term" value="C:actin cytoskeleton"/>
    <property type="evidence" value="ECO:0007669"/>
    <property type="project" value="TreeGrafter"/>
</dbReference>
<dbReference type="SUPFAM" id="SSF47576">
    <property type="entry name" value="Calponin-homology domain, CH-domain"/>
    <property type="match status" value="1"/>
</dbReference>
<dbReference type="Pfam" id="PF00307">
    <property type="entry name" value="CH"/>
    <property type="match status" value="1"/>
</dbReference>
<reference evidence="5" key="1">
    <citation type="journal article" date="2015" name="Insect Biochem. Mol. Biol.">
        <title>An insight into the sialome of the horse fly, Tabanus bromius.</title>
        <authorList>
            <person name="Ribeiro J.M."/>
            <person name="Kazimirova M."/>
            <person name="Takac P."/>
            <person name="Andersen J.F."/>
            <person name="Francischetti I.M."/>
        </authorList>
    </citation>
    <scope>NUCLEOTIDE SEQUENCE</scope>
</reference>
<feature type="region of interest" description="Disordered" evidence="3">
    <location>
        <begin position="163"/>
        <end position="184"/>
    </location>
</feature>
<evidence type="ECO:0000256" key="3">
    <source>
        <dbReference type="SAM" id="MobiDB-lite"/>
    </source>
</evidence>
<dbReference type="CDD" id="cd21207">
    <property type="entry name" value="CH_dMP20-like"/>
    <property type="match status" value="1"/>
</dbReference>
<feature type="compositionally biased region" description="Polar residues" evidence="3">
    <location>
        <begin position="163"/>
        <end position="172"/>
    </location>
</feature>
<evidence type="ECO:0000259" key="4">
    <source>
        <dbReference type="PROSITE" id="PS50021"/>
    </source>
</evidence>
<dbReference type="GO" id="GO:0051015">
    <property type="term" value="F:actin filament binding"/>
    <property type="evidence" value="ECO:0007669"/>
    <property type="project" value="TreeGrafter"/>
</dbReference>
<dbReference type="AlphaFoldDB" id="A0A0K8TL73"/>